<reference evidence="2" key="1">
    <citation type="submission" date="2016-10" db="EMBL/GenBank/DDBJ databases">
        <title>Sequence of Gallionella enrichment culture.</title>
        <authorList>
            <person name="Poehlein A."/>
            <person name="Muehling M."/>
            <person name="Daniel R."/>
        </authorList>
    </citation>
    <scope>NUCLEOTIDE SEQUENCE</scope>
</reference>
<organism evidence="2">
    <name type="scientific">mine drainage metagenome</name>
    <dbReference type="NCBI Taxonomy" id="410659"/>
    <lineage>
        <taxon>unclassified sequences</taxon>
        <taxon>metagenomes</taxon>
        <taxon>ecological metagenomes</taxon>
    </lineage>
</organism>
<keyword evidence="2" id="KW-0560">Oxidoreductase</keyword>
<name>A0A1J5Q1R4_9ZZZZ</name>
<dbReference type="Gene3D" id="6.10.250.1890">
    <property type="match status" value="1"/>
</dbReference>
<gene>
    <name evidence="2" type="primary">glpD_9</name>
    <name evidence="2" type="ORF">GALL_406880</name>
</gene>
<proteinExistence type="predicted"/>
<dbReference type="InterPro" id="IPR038299">
    <property type="entry name" value="DAO_C_sf"/>
</dbReference>
<dbReference type="AlphaFoldDB" id="A0A1J5Q1R4"/>
<accession>A0A1J5Q1R4</accession>
<dbReference type="Pfam" id="PF16901">
    <property type="entry name" value="DAO_C"/>
    <property type="match status" value="1"/>
</dbReference>
<comment type="caution">
    <text evidence="2">The sequence shown here is derived from an EMBL/GenBank/DDBJ whole genome shotgun (WGS) entry which is preliminary data.</text>
</comment>
<evidence type="ECO:0000259" key="1">
    <source>
        <dbReference type="Pfam" id="PF16901"/>
    </source>
</evidence>
<evidence type="ECO:0000313" key="2">
    <source>
        <dbReference type="EMBL" id="OIQ77622.1"/>
    </source>
</evidence>
<protein>
    <submittedName>
        <fullName evidence="2">Aerobic glycerol-3-phosphate dehydrogenase</fullName>
        <ecNumber evidence="2">1.1.5.3</ecNumber>
    </submittedName>
</protein>
<dbReference type="Gene3D" id="1.10.8.870">
    <property type="entry name" value="Alpha-glycerophosphate oxidase, cap domain"/>
    <property type="match status" value="1"/>
</dbReference>
<sequence>MHERHPWLPYALAQRYASAYGSRIDRVLIGPEGRPATCPADLGREILPGLFEAELRHLQREEWARTAEDVLWRRSKLGLSLPEAHFQAVKAWFTAQAH</sequence>
<dbReference type="InterPro" id="IPR031656">
    <property type="entry name" value="DAO_C"/>
</dbReference>
<feature type="domain" description="Alpha-glycerophosphate oxidase C-terminal" evidence="1">
    <location>
        <begin position="8"/>
        <end position="90"/>
    </location>
</feature>
<dbReference type="EC" id="1.1.5.3" evidence="2"/>
<dbReference type="EMBL" id="MLJW01001572">
    <property type="protein sequence ID" value="OIQ77622.1"/>
    <property type="molecule type" value="Genomic_DNA"/>
</dbReference>
<dbReference type="GO" id="GO:0004368">
    <property type="term" value="F:glycerol-3-phosphate dehydrogenase (quinone) activity"/>
    <property type="evidence" value="ECO:0007669"/>
    <property type="project" value="UniProtKB-EC"/>
</dbReference>